<dbReference type="EMBL" id="QJTE01000003">
    <property type="protein sequence ID" value="PYE84096.1"/>
    <property type="molecule type" value="Genomic_DNA"/>
</dbReference>
<keyword evidence="2" id="KW-1185">Reference proteome</keyword>
<protein>
    <submittedName>
        <fullName evidence="1">Uncharacterized protein</fullName>
    </submittedName>
</protein>
<evidence type="ECO:0000313" key="2">
    <source>
        <dbReference type="Proteomes" id="UP000248311"/>
    </source>
</evidence>
<gene>
    <name evidence="1" type="ORF">DFP88_103462</name>
</gene>
<accession>A0A318SUY8</accession>
<comment type="caution">
    <text evidence="1">The sequence shown here is derived from an EMBL/GenBank/DDBJ whole genome shotgun (WGS) entry which is preliminary data.</text>
</comment>
<dbReference type="RefSeq" id="WP_110814641.1">
    <property type="nucleotide sequence ID" value="NZ_QJTE01000003.1"/>
</dbReference>
<organism evidence="1 2">
    <name type="scientific">Pseudoroseicyclus aestuarii</name>
    <dbReference type="NCBI Taxonomy" id="1795041"/>
    <lineage>
        <taxon>Bacteria</taxon>
        <taxon>Pseudomonadati</taxon>
        <taxon>Pseudomonadota</taxon>
        <taxon>Alphaproteobacteria</taxon>
        <taxon>Rhodobacterales</taxon>
        <taxon>Paracoccaceae</taxon>
        <taxon>Pseudoroseicyclus</taxon>
    </lineage>
</organism>
<name>A0A318SUY8_9RHOB</name>
<reference evidence="1 2" key="1">
    <citation type="submission" date="2018-06" db="EMBL/GenBank/DDBJ databases">
        <title>Genomic Encyclopedia of Type Strains, Phase III (KMG-III): the genomes of soil and plant-associated and newly described type strains.</title>
        <authorList>
            <person name="Whitman W."/>
        </authorList>
    </citation>
    <scope>NUCLEOTIDE SEQUENCE [LARGE SCALE GENOMIC DNA]</scope>
    <source>
        <strain evidence="1 2">CECT 9025</strain>
    </source>
</reference>
<proteinExistence type="predicted"/>
<dbReference type="Proteomes" id="UP000248311">
    <property type="component" value="Unassembled WGS sequence"/>
</dbReference>
<evidence type="ECO:0000313" key="1">
    <source>
        <dbReference type="EMBL" id="PYE84096.1"/>
    </source>
</evidence>
<dbReference type="AlphaFoldDB" id="A0A318SUY8"/>
<sequence>MIQKTPKILIGHSSPFSWLAAPKSEEARDVLGADLIPILRPHGGPDLNESEGVFKGLPDLSALKDEDRVWWMKSRQERWRQTLRTAPTVALRYYNANGAASGGTGQWIGVYRLLGAAWDHEHFIVNFDPSKLAEVQQ</sequence>